<evidence type="ECO:0000256" key="3">
    <source>
        <dbReference type="ARBA" id="ARBA00022833"/>
    </source>
</evidence>
<protein>
    <submittedName>
        <fullName evidence="5">Glutathione-dependent formaldehyde-activating enzyme protein</fullName>
    </submittedName>
</protein>
<dbReference type="SUPFAM" id="SSF51316">
    <property type="entry name" value="Mss4-like"/>
    <property type="match status" value="1"/>
</dbReference>
<reference evidence="6" key="1">
    <citation type="journal article" date="2023" name="Mol. Phylogenet. Evol.">
        <title>Genome-scale phylogeny and comparative genomics of the fungal order Sordariales.</title>
        <authorList>
            <person name="Hensen N."/>
            <person name="Bonometti L."/>
            <person name="Westerberg I."/>
            <person name="Brannstrom I.O."/>
            <person name="Guillou S."/>
            <person name="Cros-Aarteil S."/>
            <person name="Calhoun S."/>
            <person name="Haridas S."/>
            <person name="Kuo A."/>
            <person name="Mondo S."/>
            <person name="Pangilinan J."/>
            <person name="Riley R."/>
            <person name="LaButti K."/>
            <person name="Andreopoulos B."/>
            <person name="Lipzen A."/>
            <person name="Chen C."/>
            <person name="Yan M."/>
            <person name="Daum C."/>
            <person name="Ng V."/>
            <person name="Clum A."/>
            <person name="Steindorff A."/>
            <person name="Ohm R.A."/>
            <person name="Martin F."/>
            <person name="Silar P."/>
            <person name="Natvig D.O."/>
            <person name="Lalanne C."/>
            <person name="Gautier V."/>
            <person name="Ament-Velasquez S.L."/>
            <person name="Kruys A."/>
            <person name="Hutchinson M.I."/>
            <person name="Powell A.J."/>
            <person name="Barry K."/>
            <person name="Miller A.N."/>
            <person name="Grigoriev I.V."/>
            <person name="Debuchy R."/>
            <person name="Gladieux P."/>
            <person name="Hiltunen Thoren M."/>
            <person name="Johannesson H."/>
        </authorList>
    </citation>
    <scope>NUCLEOTIDE SEQUENCE [LARGE SCALE GENOMIC DNA]</scope>
    <source>
        <strain evidence="6">CBS 340.73</strain>
    </source>
</reference>
<organism evidence="5 6">
    <name type="scientific">Diplogelasinospora grovesii</name>
    <dbReference type="NCBI Taxonomy" id="303347"/>
    <lineage>
        <taxon>Eukaryota</taxon>
        <taxon>Fungi</taxon>
        <taxon>Dikarya</taxon>
        <taxon>Ascomycota</taxon>
        <taxon>Pezizomycotina</taxon>
        <taxon>Sordariomycetes</taxon>
        <taxon>Sordariomycetidae</taxon>
        <taxon>Sordariales</taxon>
        <taxon>Diplogelasinosporaceae</taxon>
        <taxon>Diplogelasinospora</taxon>
    </lineage>
</organism>
<dbReference type="EMBL" id="MU853871">
    <property type="protein sequence ID" value="KAK3936841.1"/>
    <property type="molecule type" value="Genomic_DNA"/>
</dbReference>
<proteinExistence type="inferred from homology"/>
<dbReference type="GO" id="GO:0046872">
    <property type="term" value="F:metal ion binding"/>
    <property type="evidence" value="ECO:0007669"/>
    <property type="project" value="UniProtKB-KW"/>
</dbReference>
<evidence type="ECO:0000256" key="1">
    <source>
        <dbReference type="ARBA" id="ARBA00005495"/>
    </source>
</evidence>
<evidence type="ECO:0000259" key="4">
    <source>
        <dbReference type="Pfam" id="PF04828"/>
    </source>
</evidence>
<comment type="caution">
    <text evidence="5">The sequence shown here is derived from an EMBL/GenBank/DDBJ whole genome shotgun (WGS) entry which is preliminary data.</text>
</comment>
<name>A0AAN6N0D8_9PEZI</name>
<evidence type="ECO:0000256" key="2">
    <source>
        <dbReference type="ARBA" id="ARBA00022723"/>
    </source>
</evidence>
<dbReference type="InterPro" id="IPR011057">
    <property type="entry name" value="Mss4-like_sf"/>
</dbReference>
<dbReference type="Proteomes" id="UP001303473">
    <property type="component" value="Unassembled WGS sequence"/>
</dbReference>
<keyword evidence="3" id="KW-0862">Zinc</keyword>
<dbReference type="Gene3D" id="2.170.150.70">
    <property type="match status" value="1"/>
</dbReference>
<sequence length="119" mass="13362">MKIECQCGSVSFQTPTPAPIAYHCHCPECQKQSARLYFPLSADLQAKLRCWPRPTKEGRTMDCYVRVMHRIRDSEADGQERPTVSIKGVKLVYVRSAVVPIPGGADRFETTPPVMEGRP</sequence>
<gene>
    <name evidence="5" type="ORF">QBC46DRAFT_366650</name>
</gene>
<dbReference type="Pfam" id="PF04828">
    <property type="entry name" value="GFA"/>
    <property type="match status" value="1"/>
</dbReference>
<dbReference type="InterPro" id="IPR006913">
    <property type="entry name" value="CENP-V/GFA"/>
</dbReference>
<feature type="domain" description="CENP-V/GFA" evidence="4">
    <location>
        <begin position="2"/>
        <end position="39"/>
    </location>
</feature>
<evidence type="ECO:0000313" key="5">
    <source>
        <dbReference type="EMBL" id="KAK3936841.1"/>
    </source>
</evidence>
<evidence type="ECO:0000313" key="6">
    <source>
        <dbReference type="Proteomes" id="UP001303473"/>
    </source>
</evidence>
<dbReference type="GO" id="GO:0016846">
    <property type="term" value="F:carbon-sulfur lyase activity"/>
    <property type="evidence" value="ECO:0007669"/>
    <property type="project" value="InterPro"/>
</dbReference>
<accession>A0AAN6N0D8</accession>
<dbReference type="AlphaFoldDB" id="A0AAN6N0D8"/>
<keyword evidence="6" id="KW-1185">Reference proteome</keyword>
<comment type="similarity">
    <text evidence="1">Belongs to the Gfa family.</text>
</comment>
<keyword evidence="2" id="KW-0479">Metal-binding</keyword>